<name>A0A1N7S737_9BURK</name>
<dbReference type="Proteomes" id="UP000187012">
    <property type="component" value="Unassembled WGS sequence"/>
</dbReference>
<feature type="domain" description="Uncharacterized protein TP-0789" evidence="2">
    <location>
        <begin position="75"/>
        <end position="252"/>
    </location>
</feature>
<dbReference type="CDD" id="cd16329">
    <property type="entry name" value="LolA_like"/>
    <property type="match status" value="1"/>
</dbReference>
<dbReference type="InterPro" id="IPR011220">
    <property type="entry name" value="UCP028205"/>
</dbReference>
<evidence type="ECO:0000313" key="4">
    <source>
        <dbReference type="Proteomes" id="UP000187012"/>
    </source>
</evidence>
<dbReference type="EMBL" id="CYGX02000041">
    <property type="protein sequence ID" value="SIT43214.1"/>
    <property type="molecule type" value="Genomic_DNA"/>
</dbReference>
<gene>
    <name evidence="3" type="ORF">BN2475_410032</name>
</gene>
<keyword evidence="4" id="KW-1185">Reference proteome</keyword>
<keyword evidence="1" id="KW-0732">Signal</keyword>
<sequence>MINKLRVVGILLACLFVGAVSSVSAAEATPDAGDLLKKSDVARGGGLPGVYWSVTLHSVDGDKTDDQGLTVKADTDNSLAEFVSPANLADQKLLMAGRNMWFIRSGLRKPVPISPRQRLLGQASNGDIAATNYAKDYNATLAGDEVIDGDPSYKLQLSARDEQVTYPRIDYWISARSGLAKKADFYSVSGRVIKSAQFEYSNAVEYQGKKIPFVSRMVIQDRINSAQKTTLEYSNVVAKELPQRTFDINFLTN</sequence>
<dbReference type="STRING" id="1247936.BN2475_410032"/>
<dbReference type="OrthoDB" id="368800at2"/>
<feature type="chain" id="PRO_5012794791" description="Uncharacterized protein TP-0789 domain-containing protein" evidence="1">
    <location>
        <begin position="26"/>
        <end position="253"/>
    </location>
</feature>
<feature type="signal peptide" evidence="1">
    <location>
        <begin position="1"/>
        <end position="25"/>
    </location>
</feature>
<reference evidence="3 4" key="1">
    <citation type="submission" date="2016-12" db="EMBL/GenBank/DDBJ databases">
        <authorList>
            <person name="Song W.-J."/>
            <person name="Kurnit D.M."/>
        </authorList>
    </citation>
    <scope>NUCLEOTIDE SEQUENCE [LARGE SCALE GENOMIC DNA]</scope>
    <source>
        <strain evidence="3 4">STM7296</strain>
    </source>
</reference>
<dbReference type="RefSeq" id="WP_094781026.1">
    <property type="nucleotide sequence ID" value="NZ_CYGX02000041.1"/>
</dbReference>
<dbReference type="Pfam" id="PF17131">
    <property type="entry name" value="LolA_like"/>
    <property type="match status" value="1"/>
</dbReference>
<accession>A0A1N7S737</accession>
<dbReference type="AlphaFoldDB" id="A0A1N7S737"/>
<organism evidence="3 4">
    <name type="scientific">Paraburkholderia ribeironis</name>
    <dbReference type="NCBI Taxonomy" id="1247936"/>
    <lineage>
        <taxon>Bacteria</taxon>
        <taxon>Pseudomonadati</taxon>
        <taxon>Pseudomonadota</taxon>
        <taxon>Betaproteobacteria</taxon>
        <taxon>Burkholderiales</taxon>
        <taxon>Burkholderiaceae</taxon>
        <taxon>Paraburkholderia</taxon>
    </lineage>
</organism>
<dbReference type="PIRSF" id="PIRSF028205">
    <property type="entry name" value="UCP028205"/>
    <property type="match status" value="1"/>
</dbReference>
<evidence type="ECO:0000259" key="2">
    <source>
        <dbReference type="Pfam" id="PF17131"/>
    </source>
</evidence>
<dbReference type="InterPro" id="IPR033399">
    <property type="entry name" value="TP_0789-like"/>
</dbReference>
<proteinExistence type="predicted"/>
<dbReference type="Gene3D" id="2.50.20.10">
    <property type="entry name" value="Lipoprotein localisation LolA/LolB/LppX"/>
    <property type="match status" value="1"/>
</dbReference>
<protein>
    <recommendedName>
        <fullName evidence="2">Uncharacterized protein TP-0789 domain-containing protein</fullName>
    </recommendedName>
</protein>
<evidence type="ECO:0000256" key="1">
    <source>
        <dbReference type="SAM" id="SignalP"/>
    </source>
</evidence>
<evidence type="ECO:0000313" key="3">
    <source>
        <dbReference type="EMBL" id="SIT43214.1"/>
    </source>
</evidence>